<dbReference type="Proteomes" id="UP000271889">
    <property type="component" value="Unassembled WGS sequence"/>
</dbReference>
<organism evidence="2 3">
    <name type="scientific">Cylicostephanus goldi</name>
    <name type="common">Nematode worm</name>
    <dbReference type="NCBI Taxonomy" id="71465"/>
    <lineage>
        <taxon>Eukaryota</taxon>
        <taxon>Metazoa</taxon>
        <taxon>Ecdysozoa</taxon>
        <taxon>Nematoda</taxon>
        <taxon>Chromadorea</taxon>
        <taxon>Rhabditida</taxon>
        <taxon>Rhabditina</taxon>
        <taxon>Rhabditomorpha</taxon>
        <taxon>Strongyloidea</taxon>
        <taxon>Strongylidae</taxon>
        <taxon>Cylicostephanus</taxon>
    </lineage>
</organism>
<evidence type="ECO:0000256" key="1">
    <source>
        <dbReference type="SAM" id="MobiDB-lite"/>
    </source>
</evidence>
<dbReference type="AlphaFoldDB" id="A0A3P7LRC2"/>
<gene>
    <name evidence="2" type="ORF">CGOC_LOCUS8551</name>
</gene>
<protein>
    <submittedName>
        <fullName evidence="2">Uncharacterized protein</fullName>
    </submittedName>
</protein>
<sequence>MAELTSQRISCSHLRFQDVPQDSWVKSTNVIGSGHVAGGPNPISRTFDRFPTIGGRPPLGNEFSRDMRRF</sequence>
<reference evidence="2 3" key="1">
    <citation type="submission" date="2018-11" db="EMBL/GenBank/DDBJ databases">
        <authorList>
            <consortium name="Pathogen Informatics"/>
        </authorList>
    </citation>
    <scope>NUCLEOTIDE SEQUENCE [LARGE SCALE GENOMIC DNA]</scope>
</reference>
<accession>A0A3P7LRC2</accession>
<dbReference type="EMBL" id="UYRV01104366">
    <property type="protein sequence ID" value="VDN19384.1"/>
    <property type="molecule type" value="Genomic_DNA"/>
</dbReference>
<keyword evidence="3" id="KW-1185">Reference proteome</keyword>
<feature type="region of interest" description="Disordered" evidence="1">
    <location>
        <begin position="36"/>
        <end position="70"/>
    </location>
</feature>
<name>A0A3P7LRC2_CYLGO</name>
<proteinExistence type="predicted"/>
<evidence type="ECO:0000313" key="3">
    <source>
        <dbReference type="Proteomes" id="UP000271889"/>
    </source>
</evidence>
<evidence type="ECO:0000313" key="2">
    <source>
        <dbReference type="EMBL" id="VDN19384.1"/>
    </source>
</evidence>